<sequence length="228" mass="24948">MIFVLLLSGSTLSDDSLLASINLRLLGFLNFESGSTLSDNSLGPKNVLPSAAVSSVTKDFLLDNMNSGSIDISPSAMYSKSVDDAMCSGSVDASPGAMYSESVDVSPGAVCFRSEDISFGAMCSESIKDSFADWDAVQCAVDIYSKQCGFIAVKFYKDLDAVDKTIIRRHDYFEESDIEINDIIKHLYDILQIGLQELLSNVSSREIQEIWELQNDSSKLTPRMTLTK</sequence>
<proteinExistence type="predicted"/>
<keyword evidence="2" id="KW-1185">Reference proteome</keyword>
<comment type="caution">
    <text evidence="1">The sequence shown here is derived from an EMBL/GenBank/DDBJ whole genome shotgun (WGS) entry which is preliminary data.</text>
</comment>
<name>A0A9N8YZ50_9GLOM</name>
<dbReference type="OrthoDB" id="10655585at2759"/>
<evidence type="ECO:0000313" key="2">
    <source>
        <dbReference type="Proteomes" id="UP000789396"/>
    </source>
</evidence>
<protein>
    <submittedName>
        <fullName evidence="1">318_t:CDS:1</fullName>
    </submittedName>
</protein>
<organism evidence="1 2">
    <name type="scientific">Racocetra fulgida</name>
    <dbReference type="NCBI Taxonomy" id="60492"/>
    <lineage>
        <taxon>Eukaryota</taxon>
        <taxon>Fungi</taxon>
        <taxon>Fungi incertae sedis</taxon>
        <taxon>Mucoromycota</taxon>
        <taxon>Glomeromycotina</taxon>
        <taxon>Glomeromycetes</taxon>
        <taxon>Diversisporales</taxon>
        <taxon>Gigasporaceae</taxon>
        <taxon>Racocetra</taxon>
    </lineage>
</organism>
<evidence type="ECO:0000313" key="1">
    <source>
        <dbReference type="EMBL" id="CAG8457356.1"/>
    </source>
</evidence>
<gene>
    <name evidence="1" type="ORF">RFULGI_LOCUS523</name>
</gene>
<dbReference type="EMBL" id="CAJVPZ010000211">
    <property type="protein sequence ID" value="CAG8457356.1"/>
    <property type="molecule type" value="Genomic_DNA"/>
</dbReference>
<reference evidence="1" key="1">
    <citation type="submission" date="2021-06" db="EMBL/GenBank/DDBJ databases">
        <authorList>
            <person name="Kallberg Y."/>
            <person name="Tangrot J."/>
            <person name="Rosling A."/>
        </authorList>
    </citation>
    <scope>NUCLEOTIDE SEQUENCE</scope>
    <source>
        <strain evidence="1">IN212</strain>
    </source>
</reference>
<dbReference type="AlphaFoldDB" id="A0A9N8YZ50"/>
<accession>A0A9N8YZ50</accession>
<dbReference type="Proteomes" id="UP000789396">
    <property type="component" value="Unassembled WGS sequence"/>
</dbReference>